<proteinExistence type="inferred from homology"/>
<dbReference type="FunFam" id="1.10.10.10:FF:000214">
    <property type="entry name" value="Methylated-DNA--protein-cysteine methyltransferase"/>
    <property type="match status" value="1"/>
</dbReference>
<keyword evidence="6" id="KW-0227">DNA damage</keyword>
<protein>
    <recommendedName>
        <fullName evidence="3">methylated-DNA--[protein]-cysteine S-methyltransferase</fullName>
        <ecNumber evidence="3">2.1.1.63</ecNumber>
    </recommendedName>
</protein>
<dbReference type="InterPro" id="IPR036388">
    <property type="entry name" value="WH-like_DNA-bd_sf"/>
</dbReference>
<evidence type="ECO:0000256" key="7">
    <source>
        <dbReference type="ARBA" id="ARBA00023204"/>
    </source>
</evidence>
<dbReference type="NCBIfam" id="TIGR00589">
    <property type="entry name" value="ogt"/>
    <property type="match status" value="1"/>
</dbReference>
<comment type="similarity">
    <text evidence="2">Belongs to the MGMT family.</text>
</comment>
<dbReference type="SUPFAM" id="SSF46767">
    <property type="entry name" value="Methylated DNA-protein cysteine methyltransferase, C-terminal domain"/>
    <property type="match status" value="1"/>
</dbReference>
<evidence type="ECO:0000313" key="12">
    <source>
        <dbReference type="Proteomes" id="UP000242175"/>
    </source>
</evidence>
<dbReference type="PANTHER" id="PTHR10815">
    <property type="entry name" value="METHYLATED-DNA--PROTEIN-CYSTEINE METHYLTRANSFERASE"/>
    <property type="match status" value="1"/>
</dbReference>
<dbReference type="KEGG" id="pmai:CF386_11680"/>
<evidence type="ECO:0000256" key="8">
    <source>
        <dbReference type="ARBA" id="ARBA00049348"/>
    </source>
</evidence>
<accession>A0A220VHH3</accession>
<dbReference type="InterPro" id="IPR036217">
    <property type="entry name" value="MethylDNA_cys_MeTrfase_DNAb"/>
</dbReference>
<dbReference type="Proteomes" id="UP000242175">
    <property type="component" value="Chromosome small"/>
</dbReference>
<evidence type="ECO:0000256" key="6">
    <source>
        <dbReference type="ARBA" id="ARBA00022763"/>
    </source>
</evidence>
<dbReference type="Pfam" id="PF01035">
    <property type="entry name" value="DNA_binding_1"/>
    <property type="match status" value="1"/>
</dbReference>
<keyword evidence="12" id="KW-1185">Reference proteome</keyword>
<keyword evidence="5 11" id="KW-0808">Transferase</keyword>
<dbReference type="CDD" id="cd06445">
    <property type="entry name" value="ATase"/>
    <property type="match status" value="1"/>
</dbReference>
<dbReference type="InterPro" id="IPR001497">
    <property type="entry name" value="MethylDNA_cys_MeTrfase_AS"/>
</dbReference>
<dbReference type="AlphaFoldDB" id="A0A220VHH3"/>
<dbReference type="Pfam" id="PF02870">
    <property type="entry name" value="Methyltransf_1N"/>
    <property type="match status" value="1"/>
</dbReference>
<reference evidence="11 12" key="1">
    <citation type="journal article" date="2016" name="Int. J. Syst. Evol. Microbiol.">
        <title>Paraphotobacterium marinum gen. nov., sp. nov., a member of the family Vibrionaceae, isolated from surface seawater.</title>
        <authorList>
            <person name="Huang Z."/>
            <person name="Dong C."/>
            <person name="Shao Z."/>
        </authorList>
    </citation>
    <scope>NUCLEOTIDE SEQUENCE [LARGE SCALE GENOMIC DNA]</scope>
    <source>
        <strain evidence="11 12">NSCS20N07D</strain>
    </source>
</reference>
<dbReference type="GO" id="GO:0032259">
    <property type="term" value="P:methylation"/>
    <property type="evidence" value="ECO:0007669"/>
    <property type="project" value="UniProtKB-KW"/>
</dbReference>
<dbReference type="InterPro" id="IPR008332">
    <property type="entry name" value="MethylG_MeTrfase_N"/>
</dbReference>
<evidence type="ECO:0000256" key="4">
    <source>
        <dbReference type="ARBA" id="ARBA00022603"/>
    </source>
</evidence>
<evidence type="ECO:0000313" key="11">
    <source>
        <dbReference type="EMBL" id="ASK79700.1"/>
    </source>
</evidence>
<keyword evidence="7" id="KW-0234">DNA repair</keyword>
<dbReference type="GO" id="GO:0003908">
    <property type="term" value="F:methylated-DNA-[protein]-cysteine S-methyltransferase activity"/>
    <property type="evidence" value="ECO:0007669"/>
    <property type="project" value="UniProtKB-EC"/>
</dbReference>
<dbReference type="EMBL" id="CP022356">
    <property type="protein sequence ID" value="ASK79700.1"/>
    <property type="molecule type" value="Genomic_DNA"/>
</dbReference>
<evidence type="ECO:0000256" key="2">
    <source>
        <dbReference type="ARBA" id="ARBA00008711"/>
    </source>
</evidence>
<feature type="domain" description="Methylated-DNA-[protein]-cysteine S-methyltransferase DNA binding" evidence="9">
    <location>
        <begin position="75"/>
        <end position="155"/>
    </location>
</feature>
<evidence type="ECO:0000259" key="10">
    <source>
        <dbReference type="Pfam" id="PF02870"/>
    </source>
</evidence>
<evidence type="ECO:0000256" key="5">
    <source>
        <dbReference type="ARBA" id="ARBA00022679"/>
    </source>
</evidence>
<dbReference type="SUPFAM" id="SSF53155">
    <property type="entry name" value="Methylated DNA-protein cysteine methyltransferase domain"/>
    <property type="match status" value="1"/>
</dbReference>
<comment type="catalytic activity">
    <reaction evidence="8">
        <text>a 6-O-methyl-2'-deoxyguanosine in DNA + L-cysteinyl-[protein] = S-methyl-L-cysteinyl-[protein] + a 2'-deoxyguanosine in DNA</text>
        <dbReference type="Rhea" id="RHEA:24000"/>
        <dbReference type="Rhea" id="RHEA-COMP:10131"/>
        <dbReference type="Rhea" id="RHEA-COMP:10132"/>
        <dbReference type="Rhea" id="RHEA-COMP:11367"/>
        <dbReference type="Rhea" id="RHEA-COMP:11368"/>
        <dbReference type="ChEBI" id="CHEBI:29950"/>
        <dbReference type="ChEBI" id="CHEBI:82612"/>
        <dbReference type="ChEBI" id="CHEBI:85445"/>
        <dbReference type="ChEBI" id="CHEBI:85448"/>
        <dbReference type="EC" id="2.1.1.63"/>
    </reaction>
</comment>
<dbReference type="OrthoDB" id="9811249at2"/>
<dbReference type="GO" id="GO:0006281">
    <property type="term" value="P:DNA repair"/>
    <property type="evidence" value="ECO:0007669"/>
    <property type="project" value="UniProtKB-KW"/>
</dbReference>
<dbReference type="InterPro" id="IPR014048">
    <property type="entry name" value="MethylDNA_cys_MeTrfase_DNA-bd"/>
</dbReference>
<dbReference type="Gene3D" id="3.30.160.70">
    <property type="entry name" value="Methylated DNA-protein cysteine methyltransferase domain"/>
    <property type="match status" value="1"/>
</dbReference>
<evidence type="ECO:0000259" key="9">
    <source>
        <dbReference type="Pfam" id="PF01035"/>
    </source>
</evidence>
<evidence type="ECO:0000256" key="3">
    <source>
        <dbReference type="ARBA" id="ARBA00011918"/>
    </source>
</evidence>
<dbReference type="PANTHER" id="PTHR10815:SF13">
    <property type="entry name" value="METHYLATED-DNA--PROTEIN-CYSTEINE METHYLTRANSFERASE"/>
    <property type="match status" value="1"/>
</dbReference>
<name>A0A220VHH3_9GAMM</name>
<organism evidence="11 12">
    <name type="scientific">Paraphotobacterium marinum</name>
    <dbReference type="NCBI Taxonomy" id="1755811"/>
    <lineage>
        <taxon>Bacteria</taxon>
        <taxon>Pseudomonadati</taxon>
        <taxon>Pseudomonadota</taxon>
        <taxon>Gammaproteobacteria</taxon>
        <taxon>Vibrionales</taxon>
        <taxon>Vibrionaceae</taxon>
        <taxon>Paraphotobacterium</taxon>
    </lineage>
</organism>
<comment type="catalytic activity">
    <reaction evidence="1">
        <text>a 4-O-methyl-thymidine in DNA + L-cysteinyl-[protein] = a thymidine in DNA + S-methyl-L-cysteinyl-[protein]</text>
        <dbReference type="Rhea" id="RHEA:53428"/>
        <dbReference type="Rhea" id="RHEA-COMP:10131"/>
        <dbReference type="Rhea" id="RHEA-COMP:10132"/>
        <dbReference type="Rhea" id="RHEA-COMP:13555"/>
        <dbReference type="Rhea" id="RHEA-COMP:13556"/>
        <dbReference type="ChEBI" id="CHEBI:29950"/>
        <dbReference type="ChEBI" id="CHEBI:82612"/>
        <dbReference type="ChEBI" id="CHEBI:137386"/>
        <dbReference type="ChEBI" id="CHEBI:137387"/>
        <dbReference type="EC" id="2.1.1.63"/>
    </reaction>
</comment>
<gene>
    <name evidence="11" type="ORF">CF386_11680</name>
</gene>
<feature type="domain" description="Methylguanine DNA methyltransferase ribonuclease-like" evidence="10">
    <location>
        <begin position="4"/>
        <end position="71"/>
    </location>
</feature>
<dbReference type="InterPro" id="IPR036631">
    <property type="entry name" value="MGMT_N_sf"/>
</dbReference>
<dbReference type="RefSeq" id="WP_089074608.1">
    <property type="nucleotide sequence ID" value="NZ_CBCSAM010000003.1"/>
</dbReference>
<dbReference type="PROSITE" id="PS00374">
    <property type="entry name" value="MGMT"/>
    <property type="match status" value="1"/>
</dbReference>
<keyword evidence="4 11" id="KW-0489">Methyltransferase</keyword>
<sequence>MIDYFIYDFNFSGRLLLEADNDYLLKATWVKETETVSSKQKSSNPILKETRQQLKHYELNKLTAFELPIKLKGSEFQISVWKQLMQIPYGQTISYKELAVKVGNNQAARAVGNANNKNPISVIIPCHRVIQTGGKIGGYRGGISNKSNLLKIERVSFEYSKDLTK</sequence>
<dbReference type="EC" id="2.1.1.63" evidence="3"/>
<dbReference type="Gene3D" id="1.10.10.10">
    <property type="entry name" value="Winged helix-like DNA-binding domain superfamily/Winged helix DNA-binding domain"/>
    <property type="match status" value="1"/>
</dbReference>
<evidence type="ECO:0000256" key="1">
    <source>
        <dbReference type="ARBA" id="ARBA00001286"/>
    </source>
</evidence>